<evidence type="ECO:0000313" key="2">
    <source>
        <dbReference type="Proteomes" id="UP001165960"/>
    </source>
</evidence>
<protein>
    <submittedName>
        <fullName evidence="1">Uncharacterized protein</fullName>
    </submittedName>
</protein>
<proteinExistence type="predicted"/>
<sequence>MACPMSEGIPFLATSDVTVPPGSQDILDSQILYELPERTFLELYSPPLLGRNKPYLCPGIWDISHKDTVQMLVANLTALPINVSRGQAVDYDKLLNAPDVLSLHPFGTFQDFNLPEDEPQILYLFTVQDFLQLSPVQHKEVLNLIVQFSDIFAKDSNNYGLAKGVIHQIDTGDCCVLRRGTDTQQEILTLGLDLY</sequence>
<reference evidence="1" key="1">
    <citation type="submission" date="2022-04" db="EMBL/GenBank/DDBJ databases">
        <title>Genome of the entomopathogenic fungus Entomophthora muscae.</title>
        <authorList>
            <person name="Elya C."/>
            <person name="Lovett B.R."/>
            <person name="Lee E."/>
            <person name="Macias A.M."/>
            <person name="Hajek A.E."/>
            <person name="De Bivort B.L."/>
            <person name="Kasson M.T."/>
            <person name="De Fine Licht H.H."/>
            <person name="Stajich J.E."/>
        </authorList>
    </citation>
    <scope>NUCLEOTIDE SEQUENCE</scope>
    <source>
        <strain evidence="1">Berkeley</strain>
    </source>
</reference>
<evidence type="ECO:0000313" key="1">
    <source>
        <dbReference type="EMBL" id="KAJ9053206.1"/>
    </source>
</evidence>
<dbReference type="Proteomes" id="UP001165960">
    <property type="component" value="Unassembled WGS sequence"/>
</dbReference>
<name>A0ACC2RSY1_9FUNG</name>
<organism evidence="1 2">
    <name type="scientific">Entomophthora muscae</name>
    <dbReference type="NCBI Taxonomy" id="34485"/>
    <lineage>
        <taxon>Eukaryota</taxon>
        <taxon>Fungi</taxon>
        <taxon>Fungi incertae sedis</taxon>
        <taxon>Zoopagomycota</taxon>
        <taxon>Entomophthoromycotina</taxon>
        <taxon>Entomophthoromycetes</taxon>
        <taxon>Entomophthorales</taxon>
        <taxon>Entomophthoraceae</taxon>
        <taxon>Entomophthora</taxon>
    </lineage>
</organism>
<gene>
    <name evidence="1" type="ORF">DSO57_1026511</name>
</gene>
<accession>A0ACC2RSY1</accession>
<dbReference type="EMBL" id="QTSX02006545">
    <property type="protein sequence ID" value="KAJ9053206.1"/>
    <property type="molecule type" value="Genomic_DNA"/>
</dbReference>
<keyword evidence="2" id="KW-1185">Reference proteome</keyword>
<comment type="caution">
    <text evidence="1">The sequence shown here is derived from an EMBL/GenBank/DDBJ whole genome shotgun (WGS) entry which is preliminary data.</text>
</comment>